<evidence type="ECO:0000313" key="1">
    <source>
        <dbReference type="EMBL" id="EGF89728.1"/>
    </source>
</evidence>
<sequence>MKFNTTLHQPEGRSVTGIIVPAEVVESLGAGKKPPVTVTVNGYAYRTTVAVMGGQYMIPFASEHRAASGIQGGDAIEVDIELDSAPRVVEIPDDFQAALDAAGVDEAFDKLAFSHRKEHVRAIEDAKTPETRARRIDKAIAMLVGQ</sequence>
<dbReference type="SUPFAM" id="SSF141694">
    <property type="entry name" value="AF2212/PG0164-like"/>
    <property type="match status" value="1"/>
</dbReference>
<gene>
    <name evidence="1" type="ORF">ABI_41510</name>
</gene>
<protein>
    <recommendedName>
        <fullName evidence="3">DUF1905 domain-containing protein</fullName>
    </recommendedName>
</protein>
<accession>F4QSK8</accession>
<dbReference type="InterPro" id="IPR037079">
    <property type="entry name" value="AF2212/PG0164-like_sf"/>
</dbReference>
<dbReference type="Proteomes" id="UP000006512">
    <property type="component" value="Unassembled WGS sequence"/>
</dbReference>
<dbReference type="STRING" id="715226.ABI_41510"/>
<dbReference type="HOGENOM" id="CLU_133235_1_0_5"/>
<dbReference type="Pfam" id="PF13376">
    <property type="entry name" value="OmdA"/>
    <property type="match status" value="1"/>
</dbReference>
<proteinExistence type="predicted"/>
<organism evidence="1 2">
    <name type="scientific">Asticcacaulis biprosthecium C19</name>
    <dbReference type="NCBI Taxonomy" id="715226"/>
    <lineage>
        <taxon>Bacteria</taxon>
        <taxon>Pseudomonadati</taxon>
        <taxon>Pseudomonadota</taxon>
        <taxon>Alphaproteobacteria</taxon>
        <taxon>Caulobacterales</taxon>
        <taxon>Caulobacteraceae</taxon>
        <taxon>Asticcacaulis</taxon>
    </lineage>
</organism>
<dbReference type="Pfam" id="PF08922">
    <property type="entry name" value="DUF1905"/>
    <property type="match status" value="1"/>
</dbReference>
<dbReference type="OrthoDB" id="2604865at2"/>
<dbReference type="EMBL" id="GL883080">
    <property type="protein sequence ID" value="EGF89728.1"/>
    <property type="molecule type" value="Genomic_DNA"/>
</dbReference>
<dbReference type="RefSeq" id="WP_006274923.1">
    <property type="nucleotide sequence ID" value="NZ_GL883080.1"/>
</dbReference>
<reference evidence="2" key="1">
    <citation type="submission" date="2011-03" db="EMBL/GenBank/DDBJ databases">
        <title>Draft genome sequence of Brevundimonas diminuta.</title>
        <authorList>
            <person name="Brown P.J.B."/>
            <person name="Buechlein A."/>
            <person name="Hemmerich C."/>
            <person name="Brun Y.V."/>
        </authorList>
    </citation>
    <scope>NUCLEOTIDE SEQUENCE [LARGE SCALE GENOMIC DNA]</scope>
    <source>
        <strain evidence="2">C19</strain>
    </source>
</reference>
<dbReference type="Gene3D" id="2.40.30.100">
    <property type="entry name" value="AF2212/PG0164-like"/>
    <property type="match status" value="1"/>
</dbReference>
<name>F4QSK8_9CAUL</name>
<dbReference type="InterPro" id="IPR015018">
    <property type="entry name" value="DUF1905"/>
</dbReference>
<dbReference type="AlphaFoldDB" id="F4QSK8"/>
<evidence type="ECO:0000313" key="2">
    <source>
        <dbReference type="Proteomes" id="UP000006512"/>
    </source>
</evidence>
<keyword evidence="2" id="KW-1185">Reference proteome</keyword>
<evidence type="ECO:0008006" key="3">
    <source>
        <dbReference type="Google" id="ProtNLM"/>
    </source>
</evidence>
<dbReference type="eggNOG" id="COG4430">
    <property type="taxonomic scope" value="Bacteria"/>
</dbReference>